<evidence type="ECO:0008006" key="3">
    <source>
        <dbReference type="Google" id="ProtNLM"/>
    </source>
</evidence>
<sequence>MNNNIFQRVTTGIPQQLYGGNTSSFKIRGTLVEKNDNMIKLSIGGNKIIEAQLKGSIKGEVGDTVAIDKKYILQSKLIQEKNPNQELGKNSNVASGHEKDGVANTLEKYGVIATKENVQLFMDSKASLDKVIKGLDYDTAIKLIKKNVDIEEESLEKLADMVEKTKGEKEGFSFFKLFSKKKNMTLEEAEKTASQLYGNKMGKDFTDVIKALHKAGVEITKGNVEKINNIFAKLENLQDIQEDTIIDSLKNKIEASIDHLYKMKNAITKNVIAVEEKISQFANQAYETMNHAIDTISERELKGMEEQIKALLTASDIEVTEENVRLAKELIRNGMEVSPENMEKVEEIKNAVRELNLLLNHERAAQLLRSGVQIERENILSLVQHIKENIELEGNYEVKDKLFQEEKINNILDTIKNLQNIDEKQLLQLIKKGADFKLSNLQLLTEKGSNSTFDIQELDSSMKTIYQQHVKTLQTLQQLKTLDFDSIARHIGNRYPNTLNGLLHSHQMMENSERVTENPQRAAIENYVVKNAEALGVRGSIMDIEAARALLKSNIPLNRGNLLGLYEINSHVENIRENLSSYMVTQLAQKGATIEEIELAKLSSYIDENPVNRMDINKRFEDIKGIIQNIGSIGGEKDSLLSLLVKNAIPTDLKEVNKLSLFVNNKQQIAVETDKILKILAKSDKQDLRELEAKMKGFLKEATGETKAGRFDAEKTYQQLGKWMKAVEEKGHLLGEAEREAFQKSSGSLRDALVLQSQLSKEDTVLQLPVMMENQLKNLQIYIMDKKKGGRKIDPNDMSILLNFDTNNMGNVNVYTNVNYKKIVLKIGVKKQVDKEIFEENTRQIQEMLKNLGYELKEMSFKVAEENHLFSMVEETTGLLQPTKNFLDIKI</sequence>
<dbReference type="Proteomes" id="UP000198304">
    <property type="component" value="Unassembled WGS sequence"/>
</dbReference>
<organism evidence="1 2">
    <name type="scientific">Anaerovirgula multivorans</name>
    <dbReference type="NCBI Taxonomy" id="312168"/>
    <lineage>
        <taxon>Bacteria</taxon>
        <taxon>Bacillati</taxon>
        <taxon>Bacillota</taxon>
        <taxon>Clostridia</taxon>
        <taxon>Peptostreptococcales</taxon>
        <taxon>Natronincolaceae</taxon>
        <taxon>Anaerovirgula</taxon>
    </lineage>
</organism>
<evidence type="ECO:0000313" key="1">
    <source>
        <dbReference type="EMBL" id="SNS48139.1"/>
    </source>
</evidence>
<evidence type="ECO:0000313" key="2">
    <source>
        <dbReference type="Proteomes" id="UP000198304"/>
    </source>
</evidence>
<gene>
    <name evidence="1" type="ORF">SAMN05446037_101134</name>
</gene>
<proteinExistence type="predicted"/>
<protein>
    <recommendedName>
        <fullName evidence="3">Hook-length control protein FliK</fullName>
    </recommendedName>
</protein>
<name>A0A239EU64_9FIRM</name>
<dbReference type="InterPro" id="IPR046207">
    <property type="entry name" value="DUF6240"/>
</dbReference>
<dbReference type="EMBL" id="FZOJ01000011">
    <property type="protein sequence ID" value="SNS48139.1"/>
    <property type="molecule type" value="Genomic_DNA"/>
</dbReference>
<dbReference type="Pfam" id="PF19753">
    <property type="entry name" value="DUF6240"/>
    <property type="match status" value="1"/>
</dbReference>
<dbReference type="AlphaFoldDB" id="A0A239EU64"/>
<dbReference type="RefSeq" id="WP_089283213.1">
    <property type="nucleotide sequence ID" value="NZ_FZOJ01000011.1"/>
</dbReference>
<keyword evidence="2" id="KW-1185">Reference proteome</keyword>
<reference evidence="1 2" key="1">
    <citation type="submission" date="2017-06" db="EMBL/GenBank/DDBJ databases">
        <authorList>
            <person name="Kim H.J."/>
            <person name="Triplett B.A."/>
        </authorList>
    </citation>
    <scope>NUCLEOTIDE SEQUENCE [LARGE SCALE GENOMIC DNA]</scope>
    <source>
        <strain evidence="1 2">SCA</strain>
    </source>
</reference>
<accession>A0A239EU64</accession>
<dbReference type="OrthoDB" id="1946634at2"/>